<proteinExistence type="predicted"/>
<evidence type="ECO:0008006" key="6">
    <source>
        <dbReference type="Google" id="ProtNLM"/>
    </source>
</evidence>
<keyword evidence="3" id="KW-0812">Transmembrane</keyword>
<dbReference type="Proteomes" id="UP001202248">
    <property type="component" value="Unassembled WGS sequence"/>
</dbReference>
<feature type="transmembrane region" description="Helical" evidence="3">
    <location>
        <begin position="89"/>
        <end position="112"/>
    </location>
</feature>
<evidence type="ECO:0000313" key="5">
    <source>
        <dbReference type="Proteomes" id="UP001202248"/>
    </source>
</evidence>
<gene>
    <name evidence="4" type="ORF">MKP09_15210</name>
</gene>
<evidence type="ECO:0000256" key="1">
    <source>
        <dbReference type="ARBA" id="ARBA00004429"/>
    </source>
</evidence>
<dbReference type="InterPro" id="IPR036259">
    <property type="entry name" value="MFS_trans_sf"/>
</dbReference>
<keyword evidence="3" id="KW-0472">Membrane</keyword>
<dbReference type="RefSeq" id="WP_240830836.1">
    <property type="nucleotide sequence ID" value="NZ_JAKWBL010000003.1"/>
</dbReference>
<dbReference type="PANTHER" id="PTHR43702:SF3">
    <property type="entry name" value="PROTEIN TSGA"/>
    <property type="match status" value="1"/>
</dbReference>
<organism evidence="4 5">
    <name type="scientific">Niabella ginsengisoli</name>
    <dbReference type="NCBI Taxonomy" id="522298"/>
    <lineage>
        <taxon>Bacteria</taxon>
        <taxon>Pseudomonadati</taxon>
        <taxon>Bacteroidota</taxon>
        <taxon>Chitinophagia</taxon>
        <taxon>Chitinophagales</taxon>
        <taxon>Chitinophagaceae</taxon>
        <taxon>Niabella</taxon>
    </lineage>
</organism>
<protein>
    <recommendedName>
        <fullName evidence="6">MFS transporter</fullName>
    </recommendedName>
</protein>
<comment type="subcellular location">
    <subcellularLocation>
        <location evidence="1">Cell inner membrane</location>
        <topology evidence="1">Multi-pass membrane protein</topology>
    </subcellularLocation>
</comment>
<feature type="transmembrane region" description="Helical" evidence="3">
    <location>
        <begin position="149"/>
        <end position="167"/>
    </location>
</feature>
<dbReference type="PANTHER" id="PTHR43702">
    <property type="entry name" value="L-FUCOSE-PROTON SYMPORTER"/>
    <property type="match status" value="1"/>
</dbReference>
<feature type="transmembrane region" description="Helical" evidence="3">
    <location>
        <begin position="124"/>
        <end position="143"/>
    </location>
</feature>
<dbReference type="EMBL" id="JAKWBL010000003">
    <property type="protein sequence ID" value="MCH5599160.1"/>
    <property type="molecule type" value="Genomic_DNA"/>
</dbReference>
<reference evidence="4 5" key="1">
    <citation type="submission" date="2022-02" db="EMBL/GenBank/DDBJ databases">
        <authorList>
            <person name="Min J."/>
        </authorList>
    </citation>
    <scope>NUCLEOTIDE SEQUENCE [LARGE SCALE GENOMIC DNA]</scope>
    <source>
        <strain evidence="4 5">GR10-1</strain>
    </source>
</reference>
<keyword evidence="3" id="KW-1133">Transmembrane helix</keyword>
<feature type="transmembrane region" description="Helical" evidence="3">
    <location>
        <begin position="37"/>
        <end position="57"/>
    </location>
</feature>
<evidence type="ECO:0000313" key="4">
    <source>
        <dbReference type="EMBL" id="MCH5599160.1"/>
    </source>
</evidence>
<sequence>MGNCCAVFYVGAQVCILSSIVLFAIDVVTIAESDAKWYSFIAGLAFMAGRFVGTFFMRFVKPRILLGLYAIICVGLCAVSILASGIITLYAMIGIAFFMSIMFPTIFALGIAGIGPDTKSGSSLIVMSIVGGAILPPILGWIGDATHNLQYGYIVPLICFVFIAWYAKVGVKADIKDDELQLGGGH</sequence>
<dbReference type="Gene3D" id="1.20.1250.20">
    <property type="entry name" value="MFS general substrate transporter like domains"/>
    <property type="match status" value="1"/>
</dbReference>
<keyword evidence="2" id="KW-1003">Cell membrane</keyword>
<feature type="transmembrane region" description="Helical" evidence="3">
    <location>
        <begin position="64"/>
        <end position="83"/>
    </location>
</feature>
<comment type="caution">
    <text evidence="4">The sequence shown here is derived from an EMBL/GenBank/DDBJ whole genome shotgun (WGS) entry which is preliminary data.</text>
</comment>
<name>A0ABS9SLB8_9BACT</name>
<dbReference type="SUPFAM" id="SSF103473">
    <property type="entry name" value="MFS general substrate transporter"/>
    <property type="match status" value="1"/>
</dbReference>
<dbReference type="InterPro" id="IPR050375">
    <property type="entry name" value="MFS_TsgA-like"/>
</dbReference>
<evidence type="ECO:0000256" key="2">
    <source>
        <dbReference type="ARBA" id="ARBA00022475"/>
    </source>
</evidence>
<evidence type="ECO:0000256" key="3">
    <source>
        <dbReference type="SAM" id="Phobius"/>
    </source>
</evidence>
<keyword evidence="5" id="KW-1185">Reference proteome</keyword>
<accession>A0ABS9SLB8</accession>
<feature type="transmembrane region" description="Helical" evidence="3">
    <location>
        <begin position="7"/>
        <end position="31"/>
    </location>
</feature>